<dbReference type="Gene3D" id="3.10.20.600">
    <property type="match status" value="1"/>
</dbReference>
<dbReference type="PROSITE" id="PS51379">
    <property type="entry name" value="4FE4S_FER_2"/>
    <property type="match status" value="2"/>
</dbReference>
<dbReference type="InterPro" id="IPR019554">
    <property type="entry name" value="Soluble_ligand-bd"/>
</dbReference>
<accession>A0A1M5MP58</accession>
<organism evidence="7 8">
    <name type="scientific">Thermosyntropha lipolytica DSM 11003</name>
    <dbReference type="NCBI Taxonomy" id="1123382"/>
    <lineage>
        <taxon>Bacteria</taxon>
        <taxon>Bacillati</taxon>
        <taxon>Bacillota</taxon>
        <taxon>Clostridia</taxon>
        <taxon>Eubacteriales</taxon>
        <taxon>Syntrophomonadaceae</taxon>
        <taxon>Thermosyntropha</taxon>
    </lineage>
</organism>
<evidence type="ECO:0000313" key="7">
    <source>
        <dbReference type="EMBL" id="SHG78977.1"/>
    </source>
</evidence>
<feature type="domain" description="4Fe-4S ferredoxin-type" evidence="6">
    <location>
        <begin position="577"/>
        <end position="604"/>
    </location>
</feature>
<dbReference type="Gene3D" id="1.20.1440.230">
    <property type="entry name" value="NADH-ubiquinone oxidoreductase 51kDa subunit, iron-sulphur binding domain"/>
    <property type="match status" value="1"/>
</dbReference>
<dbReference type="InterPro" id="IPR001949">
    <property type="entry name" value="NADH-UbQ_OxRdtase_51kDa_CS"/>
</dbReference>
<dbReference type="InterPro" id="IPR011538">
    <property type="entry name" value="Nuo51_FMN-bd"/>
</dbReference>
<dbReference type="PROSITE" id="PS00198">
    <property type="entry name" value="4FE4S_FER_1"/>
    <property type="match status" value="1"/>
</dbReference>
<dbReference type="PANTHER" id="PTHR43578">
    <property type="entry name" value="NADH-QUINONE OXIDOREDUCTASE SUBUNIT F"/>
    <property type="match status" value="1"/>
</dbReference>
<keyword evidence="5" id="KW-0411">Iron-sulfur</keyword>
<feature type="domain" description="4Fe-4S ferredoxin-type" evidence="6">
    <location>
        <begin position="547"/>
        <end position="576"/>
    </location>
</feature>
<keyword evidence="4" id="KW-0408">Iron</keyword>
<evidence type="ECO:0000256" key="4">
    <source>
        <dbReference type="ARBA" id="ARBA00023004"/>
    </source>
</evidence>
<dbReference type="Pfam" id="PF01257">
    <property type="entry name" value="2Fe-2S_thioredx"/>
    <property type="match status" value="1"/>
</dbReference>
<dbReference type="Gene3D" id="3.40.50.11540">
    <property type="entry name" value="NADH-ubiquinone oxidoreductase 51kDa subunit"/>
    <property type="match status" value="1"/>
</dbReference>
<dbReference type="Pfam" id="PF10531">
    <property type="entry name" value="SLBB"/>
    <property type="match status" value="1"/>
</dbReference>
<name>A0A1M5MP58_9FIRM</name>
<keyword evidence="3" id="KW-0479">Metal-binding</keyword>
<dbReference type="STRING" id="1123382.SAMN02745221_00982"/>
<dbReference type="InterPro" id="IPR036249">
    <property type="entry name" value="Thioredoxin-like_sf"/>
</dbReference>
<evidence type="ECO:0000256" key="3">
    <source>
        <dbReference type="ARBA" id="ARBA00022723"/>
    </source>
</evidence>
<dbReference type="Gene3D" id="6.10.250.1450">
    <property type="match status" value="1"/>
</dbReference>
<dbReference type="Gene3D" id="3.30.70.20">
    <property type="match status" value="1"/>
</dbReference>
<dbReference type="InterPro" id="IPR037225">
    <property type="entry name" value="Nuo51_FMN-bd_sf"/>
</dbReference>
<dbReference type="Pfam" id="PF01512">
    <property type="entry name" value="Complex1_51K"/>
    <property type="match status" value="1"/>
</dbReference>
<dbReference type="Pfam" id="PF13237">
    <property type="entry name" value="Fer4_10"/>
    <property type="match status" value="1"/>
</dbReference>
<dbReference type="PANTHER" id="PTHR43578:SF3">
    <property type="entry name" value="NADH-QUINONE OXIDOREDUCTASE SUBUNIT F"/>
    <property type="match status" value="1"/>
</dbReference>
<reference evidence="8" key="1">
    <citation type="submission" date="2016-11" db="EMBL/GenBank/DDBJ databases">
        <authorList>
            <person name="Varghese N."/>
            <person name="Submissions S."/>
        </authorList>
    </citation>
    <scope>NUCLEOTIDE SEQUENCE [LARGE SCALE GENOMIC DNA]</scope>
    <source>
        <strain evidence="8">DSM 11003</strain>
    </source>
</reference>
<dbReference type="FunFam" id="3.40.50.11540:FF:000001">
    <property type="entry name" value="NADH dehydrogenase [ubiquinone] flavoprotein 1, mitochondrial"/>
    <property type="match status" value="1"/>
</dbReference>
<dbReference type="OrthoDB" id="9761899at2"/>
<dbReference type="SMART" id="SM00928">
    <property type="entry name" value="NADH_4Fe-4S"/>
    <property type="match status" value="1"/>
</dbReference>
<evidence type="ECO:0000256" key="1">
    <source>
        <dbReference type="ARBA" id="ARBA00007523"/>
    </source>
</evidence>
<dbReference type="GO" id="GO:0008137">
    <property type="term" value="F:NADH dehydrogenase (ubiquinone) activity"/>
    <property type="evidence" value="ECO:0007669"/>
    <property type="project" value="InterPro"/>
</dbReference>
<dbReference type="SUPFAM" id="SSF52833">
    <property type="entry name" value="Thioredoxin-like"/>
    <property type="match status" value="1"/>
</dbReference>
<dbReference type="SUPFAM" id="SSF142984">
    <property type="entry name" value="Nqo1 middle domain-like"/>
    <property type="match status" value="1"/>
</dbReference>
<dbReference type="FunFam" id="1.20.1440.230:FF:000001">
    <property type="entry name" value="Mitochondrial NADH dehydrogenase flavoprotein 1"/>
    <property type="match status" value="1"/>
</dbReference>
<dbReference type="Gene3D" id="3.40.30.10">
    <property type="entry name" value="Glutaredoxin"/>
    <property type="match status" value="1"/>
</dbReference>
<protein>
    <submittedName>
        <fullName evidence="7">NADH-quinone oxidoreductase subunit F</fullName>
    </submittedName>
</protein>
<dbReference type="RefSeq" id="WP_073090867.1">
    <property type="nucleotide sequence ID" value="NZ_FQWY01000012.1"/>
</dbReference>
<proteinExistence type="inferred from homology"/>
<dbReference type="Pfam" id="PF10589">
    <property type="entry name" value="NADH_4Fe-4S"/>
    <property type="match status" value="1"/>
</dbReference>
<dbReference type="SUPFAM" id="SSF54862">
    <property type="entry name" value="4Fe-4S ferredoxins"/>
    <property type="match status" value="1"/>
</dbReference>
<dbReference type="InterPro" id="IPR017896">
    <property type="entry name" value="4Fe4S_Fe-S-bd"/>
</dbReference>
<evidence type="ECO:0000256" key="5">
    <source>
        <dbReference type="ARBA" id="ARBA00023014"/>
    </source>
</evidence>
<dbReference type="PROSITE" id="PS00645">
    <property type="entry name" value="COMPLEX1_51K_2"/>
    <property type="match status" value="1"/>
</dbReference>
<dbReference type="AlphaFoldDB" id="A0A1M5MP58"/>
<dbReference type="InterPro" id="IPR019575">
    <property type="entry name" value="Nuop51_4Fe4S-bd"/>
</dbReference>
<sequence>MKENNVKEKGCTKIMVCCGTGCTANGARQVLARLEEKLRGNKNFEVVPVLKATGCNGWCEKGPLVKIMPEDITYCQVKAEDVDEIIEKTLLRGEKIKRLLYRDPQTKEFLVSLHQTDFYRKQKKIALRNIGEIDPASIDDYIERDGYKALEKALKYMTPDEVLEEVIKSGLRGRGGGGFPTGRKWQACKKVPRFPKYIICNGDEGDPGAFMDRSIMEGDPHTIIEGMLICAYVLQAEKGFIYVRDEYDLAVKHLTQAILDARRCGFLGKNILGSSLSFDIELVRGGGAFVCGEETALIKSIEGFPGEPRDKYIFPTESGLWGQPTVINNVETWANIPVIILEGGEKFASLGTEGSKGTKVFSLVGKVVNTGLVEVPMGITLREIIYEIGGGIPNGRQFKAVQTGGPSGGCIPAQLLDLEIDFDTLTREGSMMGSGGIIVMDDTTCMVEVARYYTNFLAVESCGKCTPCREGLRALLAILTRIVKGEGKMEDLELLQEISEVMQEASLCALGRTAPNPVLSTLKYFQDEYVAHIIDRRCPAGVCPELTVFEIDAELCTGCTLCQKNCPVDAITGEAKKAHIIQQDKCIRCGECYRSCRFRAVKVK</sequence>
<comment type="similarity">
    <text evidence="1">Belongs to the complex I 51 kDa subunit family.</text>
</comment>
<gene>
    <name evidence="7" type="ORF">SAMN02745221_00982</name>
</gene>
<dbReference type="GO" id="GO:0051539">
    <property type="term" value="F:4 iron, 4 sulfur cluster binding"/>
    <property type="evidence" value="ECO:0007669"/>
    <property type="project" value="UniProtKB-KW"/>
</dbReference>
<dbReference type="SUPFAM" id="SSF142019">
    <property type="entry name" value="Nqo1 FMN-binding domain-like"/>
    <property type="match status" value="1"/>
</dbReference>
<dbReference type="CDD" id="cd02980">
    <property type="entry name" value="TRX_Fd_family"/>
    <property type="match status" value="1"/>
</dbReference>
<dbReference type="InterPro" id="IPR017900">
    <property type="entry name" value="4Fe4S_Fe_S_CS"/>
</dbReference>
<keyword evidence="2" id="KW-0004">4Fe-4S</keyword>
<dbReference type="GO" id="GO:0010181">
    <property type="term" value="F:FMN binding"/>
    <property type="evidence" value="ECO:0007669"/>
    <property type="project" value="InterPro"/>
</dbReference>
<dbReference type="Proteomes" id="UP000242329">
    <property type="component" value="Unassembled WGS sequence"/>
</dbReference>
<evidence type="ECO:0000259" key="6">
    <source>
        <dbReference type="PROSITE" id="PS51379"/>
    </source>
</evidence>
<dbReference type="GO" id="GO:0046872">
    <property type="term" value="F:metal ion binding"/>
    <property type="evidence" value="ECO:0007669"/>
    <property type="project" value="UniProtKB-KW"/>
</dbReference>
<dbReference type="SUPFAM" id="SSF140490">
    <property type="entry name" value="Nqo1C-terminal domain-like"/>
    <property type="match status" value="1"/>
</dbReference>
<evidence type="ECO:0000313" key="8">
    <source>
        <dbReference type="Proteomes" id="UP000242329"/>
    </source>
</evidence>
<keyword evidence="8" id="KW-1185">Reference proteome</keyword>
<dbReference type="InterPro" id="IPR037207">
    <property type="entry name" value="Nuop51_4Fe4S-bd_sf"/>
</dbReference>
<evidence type="ECO:0000256" key="2">
    <source>
        <dbReference type="ARBA" id="ARBA00022485"/>
    </source>
</evidence>
<dbReference type="EMBL" id="FQWY01000012">
    <property type="protein sequence ID" value="SHG78977.1"/>
    <property type="molecule type" value="Genomic_DNA"/>
</dbReference>